<dbReference type="OrthoDB" id="2988756at2759"/>
<evidence type="ECO:0000256" key="6">
    <source>
        <dbReference type="SAM" id="Phobius"/>
    </source>
</evidence>
<evidence type="ECO:0000313" key="8">
    <source>
        <dbReference type="EMBL" id="PFH62675.1"/>
    </source>
</evidence>
<dbReference type="Pfam" id="PF20684">
    <property type="entry name" value="Fung_rhodopsin"/>
    <property type="match status" value="1"/>
</dbReference>
<keyword evidence="3 6" id="KW-1133">Transmembrane helix</keyword>
<feature type="transmembrane region" description="Helical" evidence="6">
    <location>
        <begin position="128"/>
        <end position="151"/>
    </location>
</feature>
<reference evidence="8 9" key="1">
    <citation type="journal article" date="2015" name="BMC Genomics">
        <title>Gene expression during zombie ant biting behavior reflects the complexity underlying fungal parasitic behavioral manipulation.</title>
        <authorList>
            <person name="de Bekker C."/>
            <person name="Ohm R.A."/>
            <person name="Loreto R.G."/>
            <person name="Sebastian A."/>
            <person name="Albert I."/>
            <person name="Merrow M."/>
            <person name="Brachmann A."/>
            <person name="Hughes D.P."/>
        </authorList>
    </citation>
    <scope>NUCLEOTIDE SEQUENCE [LARGE SCALE GENOMIC DNA]</scope>
    <source>
        <strain evidence="8 9">SC16a</strain>
    </source>
</reference>
<evidence type="ECO:0000256" key="1">
    <source>
        <dbReference type="ARBA" id="ARBA00004141"/>
    </source>
</evidence>
<evidence type="ECO:0000256" key="4">
    <source>
        <dbReference type="ARBA" id="ARBA00023136"/>
    </source>
</evidence>
<feature type="transmembrane region" description="Helical" evidence="6">
    <location>
        <begin position="249"/>
        <end position="269"/>
    </location>
</feature>
<dbReference type="GO" id="GO:0016020">
    <property type="term" value="C:membrane"/>
    <property type="evidence" value="ECO:0007669"/>
    <property type="project" value="UniProtKB-SubCell"/>
</dbReference>
<dbReference type="AlphaFoldDB" id="A0A2A9PME9"/>
<reference evidence="8 9" key="2">
    <citation type="journal article" date="2017" name="Sci. Rep.">
        <title>Ant-infecting Ophiocordyceps genomes reveal a high diversity of potential behavioral manipulation genes and a possible major role for enterotoxins.</title>
        <authorList>
            <person name="de Bekker C."/>
            <person name="Ohm R.A."/>
            <person name="Evans H.C."/>
            <person name="Brachmann A."/>
            <person name="Hughes D.P."/>
        </authorList>
    </citation>
    <scope>NUCLEOTIDE SEQUENCE [LARGE SCALE GENOMIC DNA]</scope>
    <source>
        <strain evidence="8 9">SC16a</strain>
    </source>
</reference>
<proteinExistence type="inferred from homology"/>
<gene>
    <name evidence="8" type="ORF">XA68_12546</name>
</gene>
<feature type="transmembrane region" description="Helical" evidence="6">
    <location>
        <begin position="95"/>
        <end position="116"/>
    </location>
</feature>
<evidence type="ECO:0000313" key="9">
    <source>
        <dbReference type="Proteomes" id="UP000037136"/>
    </source>
</evidence>
<name>A0A2A9PME9_OPHUN</name>
<dbReference type="PANTHER" id="PTHR33048:SF2">
    <property type="entry name" value="SRPK"/>
    <property type="match status" value="1"/>
</dbReference>
<feature type="transmembrane region" description="Helical" evidence="6">
    <location>
        <begin position="6"/>
        <end position="23"/>
    </location>
</feature>
<accession>A0A2A9PME9</accession>
<organism evidence="8 9">
    <name type="scientific">Ophiocordyceps unilateralis</name>
    <name type="common">Zombie-ant fungus</name>
    <name type="synonym">Torrubia unilateralis</name>
    <dbReference type="NCBI Taxonomy" id="268505"/>
    <lineage>
        <taxon>Eukaryota</taxon>
        <taxon>Fungi</taxon>
        <taxon>Dikarya</taxon>
        <taxon>Ascomycota</taxon>
        <taxon>Pezizomycotina</taxon>
        <taxon>Sordariomycetes</taxon>
        <taxon>Hypocreomycetidae</taxon>
        <taxon>Hypocreales</taxon>
        <taxon>Ophiocordycipitaceae</taxon>
        <taxon>Ophiocordyceps</taxon>
    </lineage>
</organism>
<dbReference type="Proteomes" id="UP000037136">
    <property type="component" value="Unassembled WGS sequence"/>
</dbReference>
<evidence type="ECO:0000256" key="5">
    <source>
        <dbReference type="ARBA" id="ARBA00038359"/>
    </source>
</evidence>
<dbReference type="InterPro" id="IPR049326">
    <property type="entry name" value="Rhodopsin_dom_fungi"/>
</dbReference>
<dbReference type="PANTHER" id="PTHR33048">
    <property type="entry name" value="PTH11-LIKE INTEGRAL MEMBRANE PROTEIN (AFU_ORTHOLOGUE AFUA_5G11245)"/>
    <property type="match status" value="1"/>
</dbReference>
<dbReference type="STRING" id="268505.A0A2A9PME9"/>
<evidence type="ECO:0000256" key="2">
    <source>
        <dbReference type="ARBA" id="ARBA00022692"/>
    </source>
</evidence>
<feature type="domain" description="Rhodopsin" evidence="7">
    <location>
        <begin position="19"/>
        <end position="268"/>
    </location>
</feature>
<dbReference type="InterPro" id="IPR052337">
    <property type="entry name" value="SAT4-like"/>
</dbReference>
<keyword evidence="4 6" id="KW-0472">Membrane</keyword>
<comment type="similarity">
    <text evidence="5">Belongs to the SAT4 family.</text>
</comment>
<evidence type="ECO:0000259" key="7">
    <source>
        <dbReference type="Pfam" id="PF20684"/>
    </source>
</evidence>
<evidence type="ECO:0000256" key="3">
    <source>
        <dbReference type="ARBA" id="ARBA00022989"/>
    </source>
</evidence>
<feature type="transmembrane region" description="Helical" evidence="6">
    <location>
        <begin position="39"/>
        <end position="58"/>
    </location>
</feature>
<keyword evidence="9" id="KW-1185">Reference proteome</keyword>
<feature type="transmembrane region" description="Helical" evidence="6">
    <location>
        <begin position="213"/>
        <end position="237"/>
    </location>
</feature>
<sequence>MAAEEAWAYLAISSAIVMLRLYARLRSPAGGGLHLDDHLMALVIPLFVAVVIIAQVIVTESGNLANNNMTPTQREQLDPLSVEFAMRVRGSQLHMAGWILYATLLWTLKFCWLLLYRRFGDRVGRIKLKINLGVVLCASTYLIVVFVVVFACRPIDRNWQINPDPGDACYPAVSKAQAAISAMANLGTDIYIISIPLPIVWGARISKTDKTVLGTMFVACLVITMSIGLARFGLIIANSSEDTSFVGAWSYRECFVAIVITNMPVLFPWTRQRLRRRSKSSDAAVAPMPAPLQSLAIGSEETIVQPVEDEDLVETDRKKVEEVDRETLEV</sequence>
<comment type="subcellular location">
    <subcellularLocation>
        <location evidence="1">Membrane</location>
        <topology evidence="1">Multi-pass membrane protein</topology>
    </subcellularLocation>
</comment>
<keyword evidence="2 6" id="KW-0812">Transmembrane</keyword>
<protein>
    <recommendedName>
        <fullName evidence="7">Rhodopsin domain-containing protein</fullName>
    </recommendedName>
</protein>
<dbReference type="EMBL" id="LAZP02000021">
    <property type="protein sequence ID" value="PFH62675.1"/>
    <property type="molecule type" value="Genomic_DNA"/>
</dbReference>
<comment type="caution">
    <text evidence="8">The sequence shown here is derived from an EMBL/GenBank/DDBJ whole genome shotgun (WGS) entry which is preliminary data.</text>
</comment>